<dbReference type="Proteomes" id="UP001551584">
    <property type="component" value="Unassembled WGS sequence"/>
</dbReference>
<accession>A0ABV3ERG4</accession>
<keyword evidence="3" id="KW-1185">Reference proteome</keyword>
<comment type="caution">
    <text evidence="2">The sequence shown here is derived from an EMBL/GenBank/DDBJ whole genome shotgun (WGS) entry which is preliminary data.</text>
</comment>
<proteinExistence type="predicted"/>
<gene>
    <name evidence="2" type="ORF">AB0D95_16325</name>
</gene>
<reference evidence="2 3" key="1">
    <citation type="submission" date="2024-06" db="EMBL/GenBank/DDBJ databases">
        <title>The Natural Products Discovery Center: Release of the First 8490 Sequenced Strains for Exploring Actinobacteria Biosynthetic Diversity.</title>
        <authorList>
            <person name="Kalkreuter E."/>
            <person name="Kautsar S.A."/>
            <person name="Yang D."/>
            <person name="Bader C.D."/>
            <person name="Teijaro C.N."/>
            <person name="Fluegel L."/>
            <person name="Davis C.M."/>
            <person name="Simpson J.R."/>
            <person name="Lauterbach L."/>
            <person name="Steele A.D."/>
            <person name="Gui C."/>
            <person name="Meng S."/>
            <person name="Li G."/>
            <person name="Viehrig K."/>
            <person name="Ye F."/>
            <person name="Su P."/>
            <person name="Kiefer A.F."/>
            <person name="Nichols A."/>
            <person name="Cepeda A.J."/>
            <person name="Yan W."/>
            <person name="Fan B."/>
            <person name="Jiang Y."/>
            <person name="Adhikari A."/>
            <person name="Zheng C.-J."/>
            <person name="Schuster L."/>
            <person name="Cowan T.M."/>
            <person name="Smanski M.J."/>
            <person name="Chevrette M.G."/>
            <person name="De Carvalho L.P.S."/>
            <person name="Shen B."/>
        </authorList>
    </citation>
    <scope>NUCLEOTIDE SEQUENCE [LARGE SCALE GENOMIC DNA]</scope>
    <source>
        <strain evidence="2 3">NPDC048117</strain>
    </source>
</reference>
<protein>
    <recommendedName>
        <fullName evidence="4">LPXTG cell wall anchor domain-containing protein</fullName>
    </recommendedName>
</protein>
<keyword evidence="1" id="KW-0812">Transmembrane</keyword>
<evidence type="ECO:0008006" key="4">
    <source>
        <dbReference type="Google" id="ProtNLM"/>
    </source>
</evidence>
<feature type="transmembrane region" description="Helical" evidence="1">
    <location>
        <begin position="80"/>
        <end position="100"/>
    </location>
</feature>
<keyword evidence="1" id="KW-1133">Transmembrane helix</keyword>
<evidence type="ECO:0000313" key="2">
    <source>
        <dbReference type="EMBL" id="MEU9578803.1"/>
    </source>
</evidence>
<name>A0ABV3ERG4_9ACTN</name>
<dbReference type="EMBL" id="JBEZNA010000034">
    <property type="protein sequence ID" value="MEU9578803.1"/>
    <property type="molecule type" value="Genomic_DNA"/>
</dbReference>
<organism evidence="2 3">
    <name type="scientific">Streptomyces chilikensis</name>
    <dbReference type="NCBI Taxonomy" id="1194079"/>
    <lineage>
        <taxon>Bacteria</taxon>
        <taxon>Bacillati</taxon>
        <taxon>Actinomycetota</taxon>
        <taxon>Actinomycetes</taxon>
        <taxon>Kitasatosporales</taxon>
        <taxon>Streptomycetaceae</taxon>
        <taxon>Streptomyces</taxon>
    </lineage>
</organism>
<sequence length="106" mass="11280">MHIAASNPRRARLVATLAGIALTILGGVLWLIGDDNESIGSQGMVNFSSATWGDVLGYDSGEDAEFEAARDQQETGETQMTMGIILMVAGLAVVGSRWLIRPTTEK</sequence>
<evidence type="ECO:0000256" key="1">
    <source>
        <dbReference type="SAM" id="Phobius"/>
    </source>
</evidence>
<feature type="transmembrane region" description="Helical" evidence="1">
    <location>
        <begin position="12"/>
        <end position="32"/>
    </location>
</feature>
<keyword evidence="1" id="KW-0472">Membrane</keyword>
<dbReference type="RefSeq" id="WP_359273176.1">
    <property type="nucleotide sequence ID" value="NZ_JBEZNA010000034.1"/>
</dbReference>
<evidence type="ECO:0000313" key="3">
    <source>
        <dbReference type="Proteomes" id="UP001551584"/>
    </source>
</evidence>